<keyword evidence="2" id="KW-1185">Reference proteome</keyword>
<accession>A0ACC1NR95</accession>
<evidence type="ECO:0000313" key="2">
    <source>
        <dbReference type="Proteomes" id="UP001143910"/>
    </source>
</evidence>
<dbReference type="EMBL" id="JANJQO010000167">
    <property type="protein sequence ID" value="KAJ2980868.1"/>
    <property type="molecule type" value="Genomic_DNA"/>
</dbReference>
<evidence type="ECO:0000313" key="1">
    <source>
        <dbReference type="EMBL" id="KAJ2980868.1"/>
    </source>
</evidence>
<protein>
    <submittedName>
        <fullName evidence="1">Uncharacterized protein</fullName>
    </submittedName>
</protein>
<gene>
    <name evidence="1" type="ORF">NQ176_g2380</name>
</gene>
<sequence>MSEPLTEEYTIGWVCALQEEYQAACRMRDCNFSGPETSAVNDANTYAFGRIGGHNVVIGCLPDGQYGNNSAASVARDMVRSFPNLRFALLVGIGGGAPTRERDIRLGDVVVSTPRGTLGGVVQYDLGKRLSDGRFKRTGQLDAPPRLLLGAIPEMRRRQDDPTEPDRISTNLERMKDMPTFRRPSEDHLYRSEYEHKGGKSCMACKADGLVTRPLRESSRAVIVHYGTIASANSVMKNAKERDEYATNSELNVLCFEMEAGGLMNNFPCLVIRGICDYSDSHKNDDWHNYAALVAAAYARELLHVLKPVRVTAVQPWAGRMESTLAGIQASADRIIQYHHSDKEKNILNWLTPVNHSLEQSNNFKKQQPGTGQWLLDSHEFQAWVEAAGRTLFCPGIPGAGKTVLTSIVINNMCKRFQSDTDIGIAYIFCDFRRKDEQNAENLLASLLKQLSQGKLSLPPSVQDLYDGHKKKQTRASWDEISQTLQFVAKSYCRIFVIVDALDECQVSDGCRKRFLSELFNLQRNCGANIFATSRFVPEITAEFCGSISLEIQARKDDVKRYLEAHITALPSFVQKNRQLQEEIVTGISKAVDGMHVPFLLAQIYLQSLDKPTIKAIRITLEGFQKQRLGSTENDQLKVLTRAYDETMERICRQEPAWKELAMQVLSWITCAKRPLTASELQCALAVELTKSELDRDNFPQIEDMVALHNARIFRAKEKKNDWFPNAHIDIMRICATYLSFREFESGPCQTYDEFKLRLESNQLYDYAARNWGHHARHASILCPVVMGFLESKGELEASIQAMMLPVNLWFLADDNLQLVPKIMSGIHLAAWFGVKEAIKAILSKSVDVDAKDSAGRTPLVLAAKHGHDVVVKLLLDAGKADIESKDMDGRTPLLWAAWNGNTRIVKLLLDTGKVNVNSNTGLLGWTPLSKAAQNGHDAVVKLLLDTGKVNIESKNSTGGTALLWAARNGHYAVVKLLLDTGKANIECKDVYSCTPLLLAAQNGHSAVIKLLLDTGKVNIESKNSTGYTPLLLAAQNGHDAVVKLLLDTGKADMEFKDVYGCTPLFLAAQHGHNAVVKLLLDTGKVDIETKDREYGYTPLSLATRNGHGAVVKLLLNAAAANIESNDNTVCTQSQRSYGML</sequence>
<comment type="caution">
    <text evidence="1">The sequence shown here is derived from an EMBL/GenBank/DDBJ whole genome shotgun (WGS) entry which is preliminary data.</text>
</comment>
<proteinExistence type="predicted"/>
<organism evidence="1 2">
    <name type="scientific">Zarea fungicola</name>
    <dbReference type="NCBI Taxonomy" id="93591"/>
    <lineage>
        <taxon>Eukaryota</taxon>
        <taxon>Fungi</taxon>
        <taxon>Dikarya</taxon>
        <taxon>Ascomycota</taxon>
        <taxon>Pezizomycotina</taxon>
        <taxon>Sordariomycetes</taxon>
        <taxon>Hypocreomycetidae</taxon>
        <taxon>Hypocreales</taxon>
        <taxon>Cordycipitaceae</taxon>
        <taxon>Zarea</taxon>
    </lineage>
</organism>
<name>A0ACC1NR95_9HYPO</name>
<reference evidence="1" key="1">
    <citation type="submission" date="2022-08" db="EMBL/GenBank/DDBJ databases">
        <title>Genome Sequence of Lecanicillium fungicola.</title>
        <authorList>
            <person name="Buettner E."/>
        </authorList>
    </citation>
    <scope>NUCLEOTIDE SEQUENCE</scope>
    <source>
        <strain evidence="1">Babe33</strain>
    </source>
</reference>
<dbReference type="Proteomes" id="UP001143910">
    <property type="component" value="Unassembled WGS sequence"/>
</dbReference>